<accession>A0A4R5U0J7</accession>
<dbReference type="EMBL" id="SMTK01000002">
    <property type="protein sequence ID" value="TDK27085.1"/>
    <property type="molecule type" value="Genomic_DNA"/>
</dbReference>
<gene>
    <name evidence="4" type="ORF">E2F48_07060</name>
</gene>
<dbReference type="AlphaFoldDB" id="A0A4R5U0J7"/>
<dbReference type="SUPFAM" id="SSF51261">
    <property type="entry name" value="Duplicated hybrid motif"/>
    <property type="match status" value="1"/>
</dbReference>
<dbReference type="PANTHER" id="PTHR21666">
    <property type="entry name" value="PEPTIDASE-RELATED"/>
    <property type="match status" value="1"/>
</dbReference>
<dbReference type="CDD" id="cd12797">
    <property type="entry name" value="M23_peptidase"/>
    <property type="match status" value="1"/>
</dbReference>
<sequence length="190" mass="19532">MAPGAPTGPTGPTGPTRSSGPGGSAGLVQASSPSGSSRTDSLRGVPTGDHLPPWSWPLPAVPAVTRHFIPPPEPWHAGHRGVDLMVGPGNDVLSPADGVVTFVGMVAGRPVLSIGHDGGLVSSFEPVKSPLAKGARVERGQRIGTPAGPPHCPFACIHWGVRRNGKYVNPLDYVTDRRPSVLLPLPGGLR</sequence>
<organism evidence="4 5">
    <name type="scientific">Arthrobacter crusticola</name>
    <dbReference type="NCBI Taxonomy" id="2547960"/>
    <lineage>
        <taxon>Bacteria</taxon>
        <taxon>Bacillati</taxon>
        <taxon>Actinomycetota</taxon>
        <taxon>Actinomycetes</taxon>
        <taxon>Micrococcales</taxon>
        <taxon>Micrococcaceae</taxon>
        <taxon>Arthrobacter</taxon>
    </lineage>
</organism>
<keyword evidence="5" id="KW-1185">Reference proteome</keyword>
<dbReference type="Pfam" id="PF01551">
    <property type="entry name" value="Peptidase_M23"/>
    <property type="match status" value="1"/>
</dbReference>
<evidence type="ECO:0000256" key="1">
    <source>
        <dbReference type="ARBA" id="ARBA00022729"/>
    </source>
</evidence>
<dbReference type="PANTHER" id="PTHR21666:SF289">
    <property type="entry name" value="L-ALA--D-GLU ENDOPEPTIDASE"/>
    <property type="match status" value="1"/>
</dbReference>
<keyword evidence="1" id="KW-0732">Signal</keyword>
<dbReference type="GO" id="GO:0004222">
    <property type="term" value="F:metalloendopeptidase activity"/>
    <property type="evidence" value="ECO:0007669"/>
    <property type="project" value="TreeGrafter"/>
</dbReference>
<evidence type="ECO:0000313" key="5">
    <source>
        <dbReference type="Proteomes" id="UP000295411"/>
    </source>
</evidence>
<dbReference type="Gene3D" id="2.70.70.10">
    <property type="entry name" value="Glucose Permease (Domain IIA)"/>
    <property type="match status" value="1"/>
</dbReference>
<dbReference type="InterPro" id="IPR050570">
    <property type="entry name" value="Cell_wall_metabolism_enzyme"/>
</dbReference>
<name>A0A4R5U0J7_9MICC</name>
<feature type="domain" description="M23ase beta-sheet core" evidence="3">
    <location>
        <begin position="78"/>
        <end position="170"/>
    </location>
</feature>
<reference evidence="4 5" key="1">
    <citation type="submission" date="2019-03" db="EMBL/GenBank/DDBJ databases">
        <title>Arthrobacter sp. nov., an bacterium isolated from biocrust in Mu Us Desert.</title>
        <authorList>
            <person name="Lixiong L."/>
        </authorList>
    </citation>
    <scope>NUCLEOTIDE SEQUENCE [LARGE SCALE GENOMIC DNA]</scope>
    <source>
        <strain evidence="4 5">SLN-3</strain>
    </source>
</reference>
<dbReference type="OrthoDB" id="5245088at2"/>
<feature type="region of interest" description="Disordered" evidence="2">
    <location>
        <begin position="1"/>
        <end position="55"/>
    </location>
</feature>
<dbReference type="InterPro" id="IPR016047">
    <property type="entry name" value="M23ase_b-sheet_dom"/>
</dbReference>
<evidence type="ECO:0000259" key="3">
    <source>
        <dbReference type="Pfam" id="PF01551"/>
    </source>
</evidence>
<protein>
    <submittedName>
        <fullName evidence="4">M23 family metallopeptidase</fullName>
    </submittedName>
</protein>
<dbReference type="Proteomes" id="UP000295411">
    <property type="component" value="Unassembled WGS sequence"/>
</dbReference>
<comment type="caution">
    <text evidence="4">The sequence shown here is derived from an EMBL/GenBank/DDBJ whole genome shotgun (WGS) entry which is preliminary data.</text>
</comment>
<proteinExistence type="predicted"/>
<evidence type="ECO:0000256" key="2">
    <source>
        <dbReference type="SAM" id="MobiDB-lite"/>
    </source>
</evidence>
<feature type="compositionally biased region" description="Low complexity" evidence="2">
    <location>
        <begin position="1"/>
        <end position="19"/>
    </location>
</feature>
<evidence type="ECO:0000313" key="4">
    <source>
        <dbReference type="EMBL" id="TDK27085.1"/>
    </source>
</evidence>
<feature type="compositionally biased region" description="Polar residues" evidence="2">
    <location>
        <begin position="29"/>
        <end position="39"/>
    </location>
</feature>
<dbReference type="InterPro" id="IPR011055">
    <property type="entry name" value="Dup_hybrid_motif"/>
</dbReference>